<dbReference type="SUPFAM" id="SSF51445">
    <property type="entry name" value="(Trans)glycosidases"/>
    <property type="match status" value="1"/>
</dbReference>
<dbReference type="EMBL" id="MCGH01000002">
    <property type="protein sequence ID" value="ODM06337.1"/>
    <property type="molecule type" value="Genomic_DNA"/>
</dbReference>
<dbReference type="FunFam" id="3.20.20.70:FF:000118">
    <property type="entry name" value="Alpha-galactosidase"/>
    <property type="match status" value="1"/>
</dbReference>
<feature type="binding site" evidence="7">
    <location>
        <begin position="450"/>
        <end position="454"/>
    </location>
    <ligand>
        <name>substrate</name>
    </ligand>
</feature>
<dbReference type="Pfam" id="PF16874">
    <property type="entry name" value="Glyco_hydro_36C"/>
    <property type="match status" value="1"/>
</dbReference>
<keyword evidence="3 5" id="KW-0378">Hydrolase</keyword>
<comment type="caution">
    <text evidence="10">The sequence shown here is derived from an EMBL/GenBank/DDBJ whole genome shotgun (WGS) entry which is preliminary data.</text>
</comment>
<gene>
    <name evidence="10" type="primary">rafA_1</name>
    <name evidence="10" type="ORF">BEI61_02227</name>
</gene>
<dbReference type="AlphaFoldDB" id="A0A1E3ACV8"/>
<sequence>MSVKGYENEIYALQTRHTSYIIRVGEDRIPENVYWGKRIDRIEDFAGEASPAPVNMQAPHCLREECASFGGMRFKESSMKVCFADGVRDFRVGRVYAETEENRLELVLEDECYPFRVRLCYEVFEEEDVIKKWRIVENTGEAPVVLERIFSAQFGLPGTGYESLNYNGRWGMEFQAVSEKITSGKKVYESFHGLTAHGNNPVFIVHKGLEEPFRENQGEVWFGSLEYSGNFKTIVEAVDAGFLNIVIGINDTDFAWTLKGGESFEAPAVYAGYTDGGLEDMSHRMHRFCRRHLMPSGLADKPLPVLYNSWYSTAFDVKCEEQIALAEKAARLGVELFVVDDGWFVGREHDRAGLGDWYVDRKKFPQGLKPLTEAVRGLGMRFGLWIEPEMVNPESRLYRLHPDWIYRYQTREVLMGRNQYILDMSRQEVREYLAECLDTLLSENDISYIKWDMNRYASEMAGGGLPAEEWKSLWHRHSLGVQWLINTLREKHPEVEFEACAAGGGRVDYGAMRRFDEYWPSDNTDPLDRLFIQENYSHLYPVKYMRAWLTDDFGMDGRKIPLSFAMHSAMCGSLGIGTDLNRTSEEKEEEIKGYVETYKRIRNTVQLGELYRLRSLKNSDIQCVQYVGDGQSAVFVFLDHERYGDPLQRITLRGLKEDSLYRFVLDDREIVKSGAYLMQAGIGLRLCGDYDSRLLILEEINA</sequence>
<evidence type="ECO:0000256" key="4">
    <source>
        <dbReference type="ARBA" id="ARBA00023295"/>
    </source>
</evidence>
<dbReference type="GO" id="GO:0004557">
    <property type="term" value="F:alpha-galactosidase activity"/>
    <property type="evidence" value="ECO:0007669"/>
    <property type="project" value="UniProtKB-UniRule"/>
</dbReference>
<dbReference type="Proteomes" id="UP000094067">
    <property type="component" value="Unassembled WGS sequence"/>
</dbReference>
<dbReference type="PIRSF" id="PIRSF005536">
    <property type="entry name" value="Agal"/>
    <property type="match status" value="1"/>
</dbReference>
<feature type="binding site" evidence="7">
    <location>
        <begin position="340"/>
        <end position="341"/>
    </location>
    <ligand>
        <name>substrate</name>
    </ligand>
</feature>
<feature type="binding site" evidence="7">
    <location>
        <position position="522"/>
    </location>
    <ligand>
        <name>substrate</name>
    </ligand>
</feature>
<feature type="active site" description="Nucleophile" evidence="6">
    <location>
        <position position="452"/>
    </location>
</feature>
<evidence type="ECO:0000256" key="2">
    <source>
        <dbReference type="ARBA" id="ARBA00012755"/>
    </source>
</evidence>
<dbReference type="EC" id="3.2.1.22" evidence="2 5"/>
<dbReference type="Gene3D" id="3.20.20.70">
    <property type="entry name" value="Aldolase class I"/>
    <property type="match status" value="1"/>
</dbReference>
<feature type="active site" description="Proton donor" evidence="6">
    <location>
        <position position="522"/>
    </location>
</feature>
<evidence type="ECO:0000259" key="8">
    <source>
        <dbReference type="Pfam" id="PF16874"/>
    </source>
</evidence>
<dbReference type="PATRIC" id="fig|1432052.4.peg.2489"/>
<evidence type="ECO:0000259" key="9">
    <source>
        <dbReference type="Pfam" id="PF16875"/>
    </source>
</evidence>
<dbReference type="RefSeq" id="WP_069152316.1">
    <property type="nucleotide sequence ID" value="NZ_MCGH01000002.1"/>
</dbReference>
<dbReference type="InterPro" id="IPR031705">
    <property type="entry name" value="Glyco_hydro_36_C"/>
</dbReference>
<protein>
    <recommendedName>
        <fullName evidence="2 5">Alpha-galactosidase</fullName>
        <ecNumber evidence="2 5">3.2.1.22</ecNumber>
    </recommendedName>
</protein>
<dbReference type="Pfam" id="PF16875">
    <property type="entry name" value="Glyco_hydro_36N"/>
    <property type="match status" value="1"/>
</dbReference>
<evidence type="ECO:0000256" key="6">
    <source>
        <dbReference type="PIRSR" id="PIRSR005536-1"/>
    </source>
</evidence>
<organism evidence="10 11">
    <name type="scientific">Eisenbergiella tayi</name>
    <dbReference type="NCBI Taxonomy" id="1432052"/>
    <lineage>
        <taxon>Bacteria</taxon>
        <taxon>Bacillati</taxon>
        <taxon>Bacillota</taxon>
        <taxon>Clostridia</taxon>
        <taxon>Lachnospirales</taxon>
        <taxon>Lachnospiraceae</taxon>
        <taxon>Eisenbergiella</taxon>
    </lineage>
</organism>
<dbReference type="Gene3D" id="2.60.40.1180">
    <property type="entry name" value="Golgi alpha-mannosidase II"/>
    <property type="match status" value="1"/>
</dbReference>
<dbReference type="InterPro" id="IPR031704">
    <property type="entry name" value="Glyco_hydro_36_N"/>
</dbReference>
<dbReference type="InterPro" id="IPR013780">
    <property type="entry name" value="Glyco_hydro_b"/>
</dbReference>
<dbReference type="CDD" id="cd14791">
    <property type="entry name" value="GH36"/>
    <property type="match status" value="1"/>
</dbReference>
<reference evidence="10 11" key="1">
    <citation type="submission" date="2016-07" db="EMBL/GenBank/DDBJ databases">
        <title>Characterization of isolates of Eisenbergiella tayi derived from blood cultures, using whole genome sequencing.</title>
        <authorList>
            <person name="Burdz T."/>
            <person name="Wiebe D."/>
            <person name="Huynh C."/>
            <person name="Bernard K."/>
        </authorList>
    </citation>
    <scope>NUCLEOTIDE SEQUENCE [LARGE SCALE GENOMIC DNA]</scope>
    <source>
        <strain evidence="10 11">NML 110608</strain>
    </source>
</reference>
<comment type="similarity">
    <text evidence="5">Belongs to the glycosyl hydrolase.</text>
</comment>
<dbReference type="PANTHER" id="PTHR43053">
    <property type="entry name" value="GLYCOSIDASE FAMILY 31"/>
    <property type="match status" value="1"/>
</dbReference>
<evidence type="ECO:0000256" key="7">
    <source>
        <dbReference type="PIRSR" id="PIRSR005536-2"/>
    </source>
</evidence>
<dbReference type="InterPro" id="IPR050985">
    <property type="entry name" value="Alpha-glycosidase_related"/>
</dbReference>
<keyword evidence="4 5" id="KW-0326">Glycosidase</keyword>
<evidence type="ECO:0000313" key="11">
    <source>
        <dbReference type="Proteomes" id="UP000094067"/>
    </source>
</evidence>
<feature type="binding site" evidence="7">
    <location>
        <position position="170"/>
    </location>
    <ligand>
        <name>substrate</name>
    </ligand>
</feature>
<dbReference type="PRINTS" id="PR00743">
    <property type="entry name" value="GLHYDRLASE36"/>
</dbReference>
<comment type="catalytic activity">
    <reaction evidence="1 5">
        <text>Hydrolysis of terminal, non-reducing alpha-D-galactose residues in alpha-D-galactosides, including galactose oligosaccharides, galactomannans and galactolipids.</text>
        <dbReference type="EC" id="3.2.1.22"/>
    </reaction>
</comment>
<dbReference type="InterPro" id="IPR013785">
    <property type="entry name" value="Aldolase_TIM"/>
</dbReference>
<feature type="binding site" evidence="7">
    <location>
        <position position="500"/>
    </location>
    <ligand>
        <name>substrate</name>
    </ligand>
</feature>
<dbReference type="Gene3D" id="2.70.98.60">
    <property type="entry name" value="alpha-galactosidase from lactobacil brevis"/>
    <property type="match status" value="1"/>
</dbReference>
<feature type="binding site" evidence="7">
    <location>
        <position position="417"/>
    </location>
    <ligand>
        <name>substrate</name>
    </ligand>
</feature>
<dbReference type="Pfam" id="PF02065">
    <property type="entry name" value="Melibiase"/>
    <property type="match status" value="1"/>
</dbReference>
<feature type="domain" description="Glycosyl hydrolase family 36 C-terminal" evidence="8">
    <location>
        <begin position="624"/>
        <end position="697"/>
    </location>
</feature>
<evidence type="ECO:0000256" key="5">
    <source>
        <dbReference type="PIRNR" id="PIRNR005536"/>
    </source>
</evidence>
<dbReference type="PANTHER" id="PTHR43053:SF3">
    <property type="entry name" value="ALPHA-GALACTOSIDASE C-RELATED"/>
    <property type="match status" value="1"/>
</dbReference>
<dbReference type="InterPro" id="IPR017853">
    <property type="entry name" value="GH"/>
</dbReference>
<name>A0A1E3ACV8_9FIRM</name>
<dbReference type="GO" id="GO:0016052">
    <property type="term" value="P:carbohydrate catabolic process"/>
    <property type="evidence" value="ECO:0007669"/>
    <property type="project" value="InterPro"/>
</dbReference>
<dbReference type="InterPro" id="IPR002252">
    <property type="entry name" value="Glyco_hydro_36"/>
</dbReference>
<feature type="domain" description="Glycosyl hydrolase family 36 N-terminal" evidence="9">
    <location>
        <begin position="30"/>
        <end position="259"/>
    </location>
</feature>
<evidence type="ECO:0000256" key="1">
    <source>
        <dbReference type="ARBA" id="ARBA00001255"/>
    </source>
</evidence>
<dbReference type="InterPro" id="IPR038417">
    <property type="entry name" value="Alpga-gal_N_sf"/>
</dbReference>
<evidence type="ECO:0000313" key="10">
    <source>
        <dbReference type="EMBL" id="ODM06337.1"/>
    </source>
</evidence>
<evidence type="ECO:0000256" key="3">
    <source>
        <dbReference type="ARBA" id="ARBA00022801"/>
    </source>
</evidence>
<proteinExistence type="inferred from homology"/>
<accession>A0A1E3ACV8</accession>